<gene>
    <name evidence="1" type="ORF">G7Z17_g1455</name>
</gene>
<dbReference type="CDD" id="cd08863">
    <property type="entry name" value="SRPBCC_DUF1857"/>
    <property type="match status" value="1"/>
</dbReference>
<comment type="caution">
    <text evidence="1">The sequence shown here is derived from an EMBL/GenBank/DDBJ whole genome shotgun (WGS) entry which is preliminary data.</text>
</comment>
<dbReference type="InterPro" id="IPR015075">
    <property type="entry name" value="AtaL"/>
</dbReference>
<reference evidence="1" key="1">
    <citation type="submission" date="2020-03" db="EMBL/GenBank/DDBJ databases">
        <title>Draft Genome Sequence of Cylindrodendrum hubeiense.</title>
        <authorList>
            <person name="Buettner E."/>
            <person name="Kellner H."/>
        </authorList>
    </citation>
    <scope>NUCLEOTIDE SEQUENCE</scope>
    <source>
        <strain evidence="1">IHI 201604</strain>
    </source>
</reference>
<keyword evidence="2" id="KW-1185">Reference proteome</keyword>
<dbReference type="Proteomes" id="UP000722485">
    <property type="component" value="Unassembled WGS sequence"/>
</dbReference>
<accession>A0A9P5HET8</accession>
<sequence length="164" mass="18190">MAIISLAYTSPINPSGASPVLTQAQVWTGLKRKVRRAYEFVPVITACEVISEEDTENGYKVVRQATFAPGIRDGGNTVQETCLHYAPTRVDFHQEDGTNISNIVSKGADGELLMTYAFEFRHPDVAEGSEEAKDIQEKYWKMSKMAVDGSIATIRRFVQEGEIV</sequence>
<dbReference type="AlphaFoldDB" id="A0A9P5HET8"/>
<dbReference type="Pfam" id="PF08982">
    <property type="entry name" value="AtaL"/>
    <property type="match status" value="1"/>
</dbReference>
<evidence type="ECO:0008006" key="3">
    <source>
        <dbReference type="Google" id="ProtNLM"/>
    </source>
</evidence>
<dbReference type="SUPFAM" id="SSF55961">
    <property type="entry name" value="Bet v1-like"/>
    <property type="match status" value="1"/>
</dbReference>
<protein>
    <recommendedName>
        <fullName evidence="3">DUF1857-domain-containing protein</fullName>
    </recommendedName>
</protein>
<dbReference type="InterPro" id="IPR023393">
    <property type="entry name" value="START-like_dom_sf"/>
</dbReference>
<dbReference type="OrthoDB" id="2320332at2759"/>
<evidence type="ECO:0000313" key="1">
    <source>
        <dbReference type="EMBL" id="KAF7556402.1"/>
    </source>
</evidence>
<dbReference type="EMBL" id="JAANBB010000012">
    <property type="protein sequence ID" value="KAF7556402.1"/>
    <property type="molecule type" value="Genomic_DNA"/>
</dbReference>
<name>A0A9P5HET8_9HYPO</name>
<evidence type="ECO:0000313" key="2">
    <source>
        <dbReference type="Proteomes" id="UP000722485"/>
    </source>
</evidence>
<proteinExistence type="predicted"/>
<organism evidence="1 2">
    <name type="scientific">Cylindrodendrum hubeiense</name>
    <dbReference type="NCBI Taxonomy" id="595255"/>
    <lineage>
        <taxon>Eukaryota</taxon>
        <taxon>Fungi</taxon>
        <taxon>Dikarya</taxon>
        <taxon>Ascomycota</taxon>
        <taxon>Pezizomycotina</taxon>
        <taxon>Sordariomycetes</taxon>
        <taxon>Hypocreomycetidae</taxon>
        <taxon>Hypocreales</taxon>
        <taxon>Nectriaceae</taxon>
        <taxon>Cylindrodendrum</taxon>
    </lineage>
</organism>
<dbReference type="Gene3D" id="3.30.530.20">
    <property type="match status" value="1"/>
</dbReference>